<accession>A0A1Y5I154</accession>
<sequence length="222" mass="23826">MIAQANALTMRANVCARPSALTTQNAPNAHKSRGFLQVVGAATKEKKNRDLERLRTLANAEETFLVAGFNYKGLTVKDMIAFRRAMPEGAHIMIAKNTLLRKAVEGTAFEPITEASTGMNAWVFVDENVAPTMKAVKTLTKAWKKDGKEVAFTGACMDGQFIAANKMEPLESLPTKLDLITQIAVGIKQVPTKLARGTKGTASKLGYAARAIADGESSIISA</sequence>
<gene>
    <name evidence="4" type="ORF">BE221DRAFT_187736</name>
</gene>
<dbReference type="Pfam" id="PF00466">
    <property type="entry name" value="Ribosomal_L10"/>
    <property type="match status" value="1"/>
</dbReference>
<organism evidence="4">
    <name type="scientific">Ostreococcus tauri</name>
    <name type="common">Marine green alga</name>
    <dbReference type="NCBI Taxonomy" id="70448"/>
    <lineage>
        <taxon>Eukaryota</taxon>
        <taxon>Viridiplantae</taxon>
        <taxon>Chlorophyta</taxon>
        <taxon>Mamiellophyceae</taxon>
        <taxon>Mamiellales</taxon>
        <taxon>Bathycoccaceae</taxon>
        <taxon>Ostreococcus</taxon>
    </lineage>
</organism>
<dbReference type="InterPro" id="IPR001790">
    <property type="entry name" value="Ribosomal_uL10"/>
</dbReference>
<comment type="similarity">
    <text evidence="1">Belongs to the universal ribosomal protein uL10 family.</text>
</comment>
<dbReference type="EMBL" id="KZ155839">
    <property type="protein sequence ID" value="OUS41803.1"/>
    <property type="molecule type" value="Genomic_DNA"/>
</dbReference>
<dbReference type="Gene3D" id="3.30.70.1730">
    <property type="match status" value="1"/>
</dbReference>
<evidence type="ECO:0000256" key="1">
    <source>
        <dbReference type="ARBA" id="ARBA00008889"/>
    </source>
</evidence>
<dbReference type="SUPFAM" id="SSF160369">
    <property type="entry name" value="Ribosomal protein L10-like"/>
    <property type="match status" value="1"/>
</dbReference>
<dbReference type="Proteomes" id="UP000195557">
    <property type="component" value="Unassembled WGS sequence"/>
</dbReference>
<dbReference type="CDD" id="cd05797">
    <property type="entry name" value="Ribosomal_L10"/>
    <property type="match status" value="1"/>
</dbReference>
<dbReference type="PANTHER" id="PTHR11560">
    <property type="entry name" value="39S RIBOSOMAL PROTEIN L10, MITOCHONDRIAL"/>
    <property type="match status" value="1"/>
</dbReference>
<protein>
    <submittedName>
        <fullName evidence="4">Plastid ribosomal protein L10 imported to chloroplast large ribosomal subunit</fullName>
    </submittedName>
</protein>
<evidence type="ECO:0000256" key="3">
    <source>
        <dbReference type="ARBA" id="ARBA00023274"/>
    </source>
</evidence>
<dbReference type="GO" id="GO:0005840">
    <property type="term" value="C:ribosome"/>
    <property type="evidence" value="ECO:0007669"/>
    <property type="project" value="UniProtKB-KW"/>
</dbReference>
<dbReference type="InterPro" id="IPR043141">
    <property type="entry name" value="Ribosomal_uL10-like_sf"/>
</dbReference>
<keyword evidence="2 4" id="KW-0689">Ribosomal protein</keyword>
<keyword evidence="3" id="KW-0687">Ribonucleoprotein</keyword>
<dbReference type="NCBIfam" id="NF000955">
    <property type="entry name" value="PRK00099.1-1"/>
    <property type="match status" value="1"/>
</dbReference>
<dbReference type="InterPro" id="IPR047865">
    <property type="entry name" value="Ribosomal_uL10_bac_type"/>
</dbReference>
<dbReference type="eggNOG" id="ENOG502QU04">
    <property type="taxonomic scope" value="Eukaryota"/>
</dbReference>
<dbReference type="GO" id="GO:1990904">
    <property type="term" value="C:ribonucleoprotein complex"/>
    <property type="evidence" value="ECO:0007669"/>
    <property type="project" value="UniProtKB-KW"/>
</dbReference>
<evidence type="ECO:0000256" key="2">
    <source>
        <dbReference type="ARBA" id="ARBA00022980"/>
    </source>
</evidence>
<evidence type="ECO:0000313" key="4">
    <source>
        <dbReference type="EMBL" id="OUS41803.1"/>
    </source>
</evidence>
<name>A0A1Y5I154_OSTTA</name>
<proteinExistence type="inferred from homology"/>
<dbReference type="AlphaFoldDB" id="A0A1Y5I154"/>
<reference evidence="4" key="1">
    <citation type="submission" date="2017-04" db="EMBL/GenBank/DDBJ databases">
        <title>Population genomics of picophytoplankton unveils novel chromosome hypervariability.</title>
        <authorList>
            <consortium name="DOE Joint Genome Institute"/>
            <person name="Blanc-Mathieu R."/>
            <person name="Krasovec M."/>
            <person name="Hebrard M."/>
            <person name="Yau S."/>
            <person name="Desgranges E."/>
            <person name="Martin J."/>
            <person name="Schackwitz W."/>
            <person name="Kuo A."/>
            <person name="Salin G."/>
            <person name="Donnadieu C."/>
            <person name="Desdevises Y."/>
            <person name="Sanchez-Ferandin S."/>
            <person name="Moreau H."/>
            <person name="Rivals E."/>
            <person name="Grigoriev I.V."/>
            <person name="Grimsley N."/>
            <person name="Eyre-Walker A."/>
            <person name="Piganeau G."/>
        </authorList>
    </citation>
    <scope>NUCLEOTIDE SEQUENCE [LARGE SCALE GENOMIC DNA]</scope>
    <source>
        <strain evidence="4">RCC 1115</strain>
    </source>
</reference>